<name>A0A8D8W9R4_9HEMI</name>
<dbReference type="EMBL" id="HBUF01160667">
    <property type="protein sequence ID" value="CAG6650035.1"/>
    <property type="molecule type" value="Transcribed_RNA"/>
</dbReference>
<proteinExistence type="predicted"/>
<evidence type="ECO:0000313" key="1">
    <source>
        <dbReference type="EMBL" id="CAG6650029.1"/>
    </source>
</evidence>
<organism evidence="1">
    <name type="scientific">Cacopsylla melanoneura</name>
    <dbReference type="NCBI Taxonomy" id="428564"/>
    <lineage>
        <taxon>Eukaryota</taxon>
        <taxon>Metazoa</taxon>
        <taxon>Ecdysozoa</taxon>
        <taxon>Arthropoda</taxon>
        <taxon>Hexapoda</taxon>
        <taxon>Insecta</taxon>
        <taxon>Pterygota</taxon>
        <taxon>Neoptera</taxon>
        <taxon>Paraneoptera</taxon>
        <taxon>Hemiptera</taxon>
        <taxon>Sternorrhyncha</taxon>
        <taxon>Psylloidea</taxon>
        <taxon>Psyllidae</taxon>
        <taxon>Psyllinae</taxon>
        <taxon>Cacopsylla</taxon>
    </lineage>
</organism>
<dbReference type="EMBL" id="HBUF01160665">
    <property type="protein sequence ID" value="CAG6650029.1"/>
    <property type="molecule type" value="Transcribed_RNA"/>
</dbReference>
<dbReference type="AlphaFoldDB" id="A0A8D8W9R4"/>
<protein>
    <submittedName>
        <fullName evidence="1">Uncharacterized protein</fullName>
    </submittedName>
</protein>
<accession>A0A8D8W9R4</accession>
<reference evidence="1" key="1">
    <citation type="submission" date="2021-05" db="EMBL/GenBank/DDBJ databases">
        <authorList>
            <person name="Alioto T."/>
            <person name="Alioto T."/>
            <person name="Gomez Garrido J."/>
        </authorList>
    </citation>
    <scope>NUCLEOTIDE SEQUENCE</scope>
</reference>
<sequence length="103" mass="11635">MVPIVPGWGRTEEEWLKWIYRQQVIFPLTLRTSHLTSSTIQSPTSTWQHCTPTIHSSVLNPLSLNLTTLQIIPGFIFRLSLGTLNDLWSVSTIVSLTLFTPAT</sequence>